<dbReference type="EMBL" id="OX459948">
    <property type="protein sequence ID" value="CAI9155544.1"/>
    <property type="molecule type" value="Genomic_DNA"/>
</dbReference>
<evidence type="ECO:0000256" key="1">
    <source>
        <dbReference type="SAM" id="MobiDB-lite"/>
    </source>
</evidence>
<feature type="region of interest" description="Disordered" evidence="1">
    <location>
        <begin position="1"/>
        <end position="29"/>
    </location>
</feature>
<gene>
    <name evidence="2" type="ORF">MRATA1EN1_LOCUS4506</name>
</gene>
<protein>
    <submittedName>
        <fullName evidence="2">Uncharacterized protein</fullName>
    </submittedName>
</protein>
<dbReference type="Proteomes" id="UP001176941">
    <property type="component" value="Chromosome 12"/>
</dbReference>
<name>A0ABN8Y2L6_RANTA</name>
<sequence length="398" mass="43978">AVLCQKDESGKHSEEATARPRKQSWERSSVVWSSTGTADFEQTLGTCTSEESRKVRNRVVHRMKEATIHEQLWAALRSLILDAKAAAGTSSAANGMAEAAEVTAQSAISTRECRVRAPPGPGLPRVLAKSCGTLSPRCAEVRSAHTQSDLPGEAVEREIGNETHDMQIGFNHLEQMVQKVADRRKPVMGGKDGLKTLTECCLHKGKTIWTQLEVWPSAQELLQNPLLFTEEAFRPSQAPSTCRTGSTRTGKGWVSRPFTPHASGHAPQGRCEPRAEPREGRRRGVRTADSALEAAQVRRPRVCEGLTCLPLPKTEKVERRQVERQEGAVLWKLCSSQRLTRLQNLRECGQDTHFNCSHVLLLFNSCKHSLKPAFRAACCSAHQGFLQKLAEPRNSQTP</sequence>
<accession>A0ABN8Y2L6</accession>
<feature type="compositionally biased region" description="Basic and acidic residues" evidence="1">
    <location>
        <begin position="1"/>
        <end position="18"/>
    </location>
</feature>
<feature type="non-terminal residue" evidence="2">
    <location>
        <position position="398"/>
    </location>
</feature>
<reference evidence="2" key="1">
    <citation type="submission" date="2023-04" db="EMBL/GenBank/DDBJ databases">
        <authorList>
            <consortium name="ELIXIR-Norway"/>
        </authorList>
    </citation>
    <scope>NUCLEOTIDE SEQUENCE [LARGE SCALE GENOMIC DNA]</scope>
</reference>
<keyword evidence="3" id="KW-1185">Reference proteome</keyword>
<evidence type="ECO:0000313" key="3">
    <source>
        <dbReference type="Proteomes" id="UP001176941"/>
    </source>
</evidence>
<feature type="region of interest" description="Disordered" evidence="1">
    <location>
        <begin position="237"/>
        <end position="287"/>
    </location>
</feature>
<proteinExistence type="predicted"/>
<feature type="compositionally biased region" description="Polar residues" evidence="1">
    <location>
        <begin position="237"/>
        <end position="249"/>
    </location>
</feature>
<evidence type="ECO:0000313" key="2">
    <source>
        <dbReference type="EMBL" id="CAI9155544.1"/>
    </source>
</evidence>
<organism evidence="2 3">
    <name type="scientific">Rangifer tarandus platyrhynchus</name>
    <name type="common">Svalbard reindeer</name>
    <dbReference type="NCBI Taxonomy" id="3082113"/>
    <lineage>
        <taxon>Eukaryota</taxon>
        <taxon>Metazoa</taxon>
        <taxon>Chordata</taxon>
        <taxon>Craniata</taxon>
        <taxon>Vertebrata</taxon>
        <taxon>Euteleostomi</taxon>
        <taxon>Mammalia</taxon>
        <taxon>Eutheria</taxon>
        <taxon>Laurasiatheria</taxon>
        <taxon>Artiodactyla</taxon>
        <taxon>Ruminantia</taxon>
        <taxon>Pecora</taxon>
        <taxon>Cervidae</taxon>
        <taxon>Odocoileinae</taxon>
        <taxon>Rangifer</taxon>
    </lineage>
</organism>